<comment type="subcellular location">
    <subcellularLocation>
        <location evidence="1">Cell membrane</location>
        <topology evidence="1">Multi-pass membrane protein</topology>
    </subcellularLocation>
</comment>
<evidence type="ECO:0000313" key="7">
    <source>
        <dbReference type="EMBL" id="KUI13624.1"/>
    </source>
</evidence>
<reference evidence="7 8" key="1">
    <citation type="submission" date="2016-01" db="EMBL/GenBank/DDBJ databases">
        <authorList>
            <consortium name="TB Trials Study Group"/>
            <person name="Sutton G."/>
            <person name="Brinkac L."/>
            <person name="Sanka R."/>
            <person name="Adams M."/>
            <person name="Lau E.L."/>
            <person name="Macaden R."/>
            <person name="Grewal H.M.S."/>
        </authorList>
    </citation>
    <scope>NUCLEOTIDE SEQUENCE [LARGE SCALE GENOMIC DNA]</scope>
    <source>
        <strain evidence="7 8">IS-1744</strain>
    </source>
</reference>
<feature type="transmembrane region" description="Helical" evidence="6">
    <location>
        <begin position="109"/>
        <end position="130"/>
    </location>
</feature>
<gene>
    <name evidence="7" type="ORF">AU192_04275</name>
</gene>
<feature type="transmembrane region" description="Helical" evidence="6">
    <location>
        <begin position="20"/>
        <end position="40"/>
    </location>
</feature>
<keyword evidence="2" id="KW-1003">Cell membrane</keyword>
<keyword evidence="8" id="KW-1185">Reference proteome</keyword>
<dbReference type="EMBL" id="LQIR01000027">
    <property type="protein sequence ID" value="KUI13624.1"/>
    <property type="molecule type" value="Genomic_DNA"/>
</dbReference>
<dbReference type="AlphaFoldDB" id="A0A124EP66"/>
<evidence type="ECO:0000256" key="2">
    <source>
        <dbReference type="ARBA" id="ARBA00022475"/>
    </source>
</evidence>
<evidence type="ECO:0000256" key="6">
    <source>
        <dbReference type="SAM" id="Phobius"/>
    </source>
</evidence>
<evidence type="ECO:0000256" key="3">
    <source>
        <dbReference type="ARBA" id="ARBA00022692"/>
    </source>
</evidence>
<evidence type="ECO:0000256" key="5">
    <source>
        <dbReference type="ARBA" id="ARBA00023136"/>
    </source>
</evidence>
<comment type="caution">
    <text evidence="7">The sequence shown here is derived from an EMBL/GenBank/DDBJ whole genome shotgun (WGS) entry which is preliminary data.</text>
</comment>
<keyword evidence="4 6" id="KW-1133">Transmembrane helix</keyword>
<keyword evidence="5 6" id="KW-0472">Membrane</keyword>
<feature type="transmembrane region" description="Helical" evidence="6">
    <location>
        <begin position="46"/>
        <end position="64"/>
    </location>
</feature>
<evidence type="ECO:0000256" key="1">
    <source>
        <dbReference type="ARBA" id="ARBA00004651"/>
    </source>
</evidence>
<sequence>MTTPAQDAPLVLPSVAFRPLRLSVICFALTVLATVATALLGHPMVGIFFGIGLGLGLFNAILVRRSALRITAHAHPLKSKMAVNSAVRLMVLTVIGLVIAFAFRPEGLGVVFGMALFQMLLVFTTAVPVARKLRAGSPTDTVGPQGEAIQ</sequence>
<evidence type="ECO:0000256" key="4">
    <source>
        <dbReference type="ARBA" id="ARBA00022989"/>
    </source>
</evidence>
<keyword evidence="3 6" id="KW-0812">Transmembrane</keyword>
<dbReference type="Pfam" id="PF03899">
    <property type="entry name" value="ATP-synt_I"/>
    <property type="match status" value="1"/>
</dbReference>
<dbReference type="GO" id="GO:0005886">
    <property type="term" value="C:plasma membrane"/>
    <property type="evidence" value="ECO:0007669"/>
    <property type="project" value="UniProtKB-SubCell"/>
</dbReference>
<dbReference type="RefSeq" id="WP_064397803.1">
    <property type="nucleotide sequence ID" value="NZ_LQIR01000027.1"/>
</dbReference>
<accession>A0A124EP66</accession>
<dbReference type="Proteomes" id="UP000053707">
    <property type="component" value="Unassembled WGS sequence"/>
</dbReference>
<proteinExistence type="predicted"/>
<organism evidence="7 8">
    <name type="scientific">Mycobacterium lehmannii</name>
    <dbReference type="NCBI Taxonomy" id="2048550"/>
    <lineage>
        <taxon>Bacteria</taxon>
        <taxon>Bacillati</taxon>
        <taxon>Actinomycetota</taxon>
        <taxon>Actinomycetes</taxon>
        <taxon>Mycobacteriales</taxon>
        <taxon>Mycobacteriaceae</taxon>
        <taxon>Mycobacterium</taxon>
    </lineage>
</organism>
<dbReference type="InterPro" id="IPR005598">
    <property type="entry name" value="ATP_synth_I"/>
</dbReference>
<name>A0A124EP66_9MYCO</name>
<feature type="transmembrane region" description="Helical" evidence="6">
    <location>
        <begin position="85"/>
        <end position="103"/>
    </location>
</feature>
<protein>
    <recommendedName>
        <fullName evidence="9">ATP synthase I</fullName>
    </recommendedName>
</protein>
<evidence type="ECO:0000313" key="8">
    <source>
        <dbReference type="Proteomes" id="UP000053707"/>
    </source>
</evidence>
<evidence type="ECO:0008006" key="9">
    <source>
        <dbReference type="Google" id="ProtNLM"/>
    </source>
</evidence>